<accession>A0ABR4NWS8</accession>
<dbReference type="GO" id="GO:0016757">
    <property type="term" value="F:glycosyltransferase activity"/>
    <property type="evidence" value="ECO:0007669"/>
    <property type="project" value="UniProtKB-KW"/>
</dbReference>
<comment type="pathway">
    <text evidence="2">Glycolipid biosynthesis; glycosylphosphatidylinositol-anchor biosynthesis.</text>
</comment>
<feature type="transmembrane region" description="Helical" evidence="11">
    <location>
        <begin position="91"/>
        <end position="109"/>
    </location>
</feature>
<keyword evidence="12" id="KW-0732">Signal</keyword>
<keyword evidence="6 11" id="KW-0812">Transmembrane</keyword>
<name>A0ABR4NWS8_9SACH</name>
<evidence type="ECO:0000313" key="13">
    <source>
        <dbReference type="EMBL" id="KAL3233189.1"/>
    </source>
</evidence>
<evidence type="ECO:0000256" key="5">
    <source>
        <dbReference type="ARBA" id="ARBA00022679"/>
    </source>
</evidence>
<evidence type="ECO:0000256" key="7">
    <source>
        <dbReference type="ARBA" id="ARBA00022824"/>
    </source>
</evidence>
<reference evidence="13 14" key="1">
    <citation type="submission" date="2024-05" db="EMBL/GenBank/DDBJ databases">
        <title>Long read based assembly of the Candida bracarensis genome reveals expanded adhesin content.</title>
        <authorList>
            <person name="Marcet-Houben M."/>
            <person name="Ksiezopolska E."/>
            <person name="Gabaldon T."/>
        </authorList>
    </citation>
    <scope>NUCLEOTIDE SEQUENCE [LARGE SCALE GENOMIC DNA]</scope>
    <source>
        <strain evidence="13 14">CBM6</strain>
    </source>
</reference>
<evidence type="ECO:0000256" key="2">
    <source>
        <dbReference type="ARBA" id="ARBA00004687"/>
    </source>
</evidence>
<feature type="transmembrane region" description="Helical" evidence="11">
    <location>
        <begin position="281"/>
        <end position="299"/>
    </location>
</feature>
<keyword evidence="14" id="KW-1185">Reference proteome</keyword>
<keyword evidence="3" id="KW-0337">GPI-anchor biosynthesis</keyword>
<evidence type="ECO:0000256" key="6">
    <source>
        <dbReference type="ARBA" id="ARBA00022692"/>
    </source>
</evidence>
<evidence type="ECO:0000256" key="11">
    <source>
        <dbReference type="RuleBase" id="RU363075"/>
    </source>
</evidence>
<dbReference type="Pfam" id="PF03901">
    <property type="entry name" value="Glyco_transf_22"/>
    <property type="match status" value="1"/>
</dbReference>
<feature type="transmembrane region" description="Helical" evidence="11">
    <location>
        <begin position="159"/>
        <end position="180"/>
    </location>
</feature>
<feature type="transmembrane region" description="Helical" evidence="11">
    <location>
        <begin position="59"/>
        <end position="79"/>
    </location>
</feature>
<feature type="transmembrane region" description="Helical" evidence="11">
    <location>
        <begin position="332"/>
        <end position="350"/>
    </location>
</feature>
<evidence type="ECO:0000256" key="12">
    <source>
        <dbReference type="SAM" id="SignalP"/>
    </source>
</evidence>
<evidence type="ECO:0000256" key="10">
    <source>
        <dbReference type="ARBA" id="ARBA00038466"/>
    </source>
</evidence>
<dbReference type="Proteomes" id="UP001623330">
    <property type="component" value="Unassembled WGS sequence"/>
</dbReference>
<comment type="subcellular location">
    <subcellularLocation>
        <location evidence="1 11">Endoplasmic reticulum membrane</location>
        <topology evidence="1 11">Multi-pass membrane protein</topology>
    </subcellularLocation>
</comment>
<gene>
    <name evidence="13" type="ORF">RNJ44_05105</name>
</gene>
<evidence type="ECO:0000256" key="4">
    <source>
        <dbReference type="ARBA" id="ARBA00022676"/>
    </source>
</evidence>
<dbReference type="InterPro" id="IPR005599">
    <property type="entry name" value="GPI_mannosylTrfase"/>
</dbReference>
<evidence type="ECO:0000313" key="14">
    <source>
        <dbReference type="Proteomes" id="UP001623330"/>
    </source>
</evidence>
<keyword evidence="7 11" id="KW-0256">Endoplasmic reticulum</keyword>
<dbReference type="EMBL" id="JBEVYD010000005">
    <property type="protein sequence ID" value="KAL3233189.1"/>
    <property type="molecule type" value="Genomic_DNA"/>
</dbReference>
<evidence type="ECO:0000256" key="9">
    <source>
        <dbReference type="ARBA" id="ARBA00023136"/>
    </source>
</evidence>
<comment type="caution">
    <text evidence="13">The sequence shown here is derived from an EMBL/GenBank/DDBJ whole genome shotgun (WGS) entry which is preliminary data.</text>
</comment>
<organism evidence="13 14">
    <name type="scientific">Nakaseomyces bracarensis</name>
    <dbReference type="NCBI Taxonomy" id="273131"/>
    <lineage>
        <taxon>Eukaryota</taxon>
        <taxon>Fungi</taxon>
        <taxon>Dikarya</taxon>
        <taxon>Ascomycota</taxon>
        <taxon>Saccharomycotina</taxon>
        <taxon>Saccharomycetes</taxon>
        <taxon>Saccharomycetales</taxon>
        <taxon>Saccharomycetaceae</taxon>
        <taxon>Nakaseomyces</taxon>
    </lineage>
</organism>
<feature type="transmembrane region" description="Helical" evidence="11">
    <location>
        <begin position="306"/>
        <end position="326"/>
    </location>
</feature>
<evidence type="ECO:0000256" key="1">
    <source>
        <dbReference type="ARBA" id="ARBA00004477"/>
    </source>
</evidence>
<sequence>MASKIVWCCCVIGFLAAIQPSYIHPDEHFQTLEVLMQEYYGIRGVRAWEFSPDSPARSLAVLFLYYGPLFRFITDVLRLSDPIHILRAVRIYNTVLFLLAIKYTLLRLVKKSRKDVFLLVVSSYITWTYQSHSFTNSMETILLLVVLTIFTDINNGQNGLLQILTCGILIAIGTFTRITFPTFLILPGIKLFGTLNPQRIKVLLVLLLAFLPACLLLIKADTKYFNSGDYVIAPLNNLKYNLDSSHLEEHGLHPRYTHLLVNIPAMIGPGVLSLLNHKQPWLAIPNLSIISGLLFLSIMPHQELRFLIPILPLLLINFNFSSVKFIRASKLLHLWFLFNAVMLLVMGVVHQGGIIPVLAKINKDECDLHVDIWWKTYSPPTWMYMNKNLTVSTTNIVDDIEYINNIDCSIANDHVVDLKGCDMSLLKKTLQGFQQNNVKEIRLIYPLTMINNDEFSKFIQGIGEEYSVSYIYQGGYHLDLDHLDIFGQKILGIGAIRISFS</sequence>
<feature type="transmembrane region" description="Helical" evidence="11">
    <location>
        <begin position="129"/>
        <end position="150"/>
    </location>
</feature>
<proteinExistence type="inferred from homology"/>
<feature type="signal peptide" evidence="12">
    <location>
        <begin position="1"/>
        <end position="17"/>
    </location>
</feature>
<evidence type="ECO:0000256" key="3">
    <source>
        <dbReference type="ARBA" id="ARBA00022502"/>
    </source>
</evidence>
<feature type="transmembrane region" description="Helical" evidence="11">
    <location>
        <begin position="200"/>
        <end position="218"/>
    </location>
</feature>
<dbReference type="EC" id="2.4.1.-" evidence="11"/>
<protein>
    <recommendedName>
        <fullName evidence="11">Mannosyltransferase</fullName>
        <ecNumber evidence="11">2.4.1.-</ecNumber>
    </recommendedName>
</protein>
<dbReference type="PANTHER" id="PTHR22760:SF3">
    <property type="entry name" value="GPI MANNOSYLTRANSFERASE 4"/>
    <property type="match status" value="1"/>
</dbReference>
<keyword evidence="8 11" id="KW-1133">Transmembrane helix</keyword>
<comment type="similarity">
    <text evidence="10">Belongs to the glycosyltransferase 22 family. PIGZ subfamily.</text>
</comment>
<feature type="chain" id="PRO_5045403993" description="Mannosyltransferase" evidence="12">
    <location>
        <begin position="18"/>
        <end position="501"/>
    </location>
</feature>
<evidence type="ECO:0000256" key="8">
    <source>
        <dbReference type="ARBA" id="ARBA00022989"/>
    </source>
</evidence>
<keyword evidence="9 11" id="KW-0472">Membrane</keyword>
<keyword evidence="5" id="KW-0808">Transferase</keyword>
<keyword evidence="4 11" id="KW-0328">Glycosyltransferase</keyword>
<dbReference type="PANTHER" id="PTHR22760">
    <property type="entry name" value="GLYCOSYLTRANSFERASE"/>
    <property type="match status" value="1"/>
</dbReference>